<evidence type="ECO:0000259" key="4">
    <source>
        <dbReference type="PROSITE" id="PS50940"/>
    </source>
</evidence>
<evidence type="ECO:0000256" key="3">
    <source>
        <dbReference type="ARBA" id="ARBA00023024"/>
    </source>
</evidence>
<evidence type="ECO:0000313" key="6">
    <source>
        <dbReference type="Proteomes" id="UP001158576"/>
    </source>
</evidence>
<dbReference type="EMBL" id="OU015568">
    <property type="protein sequence ID" value="CAG5078316.1"/>
    <property type="molecule type" value="Genomic_DNA"/>
</dbReference>
<dbReference type="InterPro" id="IPR004302">
    <property type="entry name" value="Cellulose/chitin-bd_N"/>
</dbReference>
<dbReference type="EC" id="3.2.1.14" evidence="2"/>
<dbReference type="InterPro" id="IPR036508">
    <property type="entry name" value="Chitin-bd_dom_sf"/>
</dbReference>
<gene>
    <name evidence="5" type="ORF">OKIOD_LOCUS515</name>
</gene>
<protein>
    <recommendedName>
        <fullName evidence="2">chitinase</fullName>
        <ecNumber evidence="2">3.2.1.14</ecNumber>
    </recommendedName>
</protein>
<feature type="domain" description="Chitin-binding type-2" evidence="4">
    <location>
        <begin position="241"/>
        <end position="297"/>
    </location>
</feature>
<sequence>MKLLSACIAGALGHGRLMEPPARTSYALNMNDPSIANNADKITFLYDDNALFCGGTSHQISQGYKCGKCGDAWDLPRPRDYEWGGKYGRSGVIPRVYSMGSEIELTVQITAHHMGWFEYSLCKMSETDITEPENCFNDPKDLLVFDDGETRWNIPGTNVGGDPVKGGWWYTRMARLPEGLTCDHCVIQWRYHTGNSWGCDHETQVCGMGEGYQEEFYGCADIQIIDGVVDKPEEEKGLDIAEYCNKVGAGIHPHPESCEAYIECSGFANSVLRCADGLFFNPKVSACDWAANVQCDL</sequence>
<dbReference type="Gene3D" id="2.170.140.10">
    <property type="entry name" value="Chitin binding domain"/>
    <property type="match status" value="1"/>
</dbReference>
<dbReference type="Proteomes" id="UP001158576">
    <property type="component" value="Chromosome PAR"/>
</dbReference>
<dbReference type="PANTHER" id="PTHR21113">
    <property type="entry name" value="AGAP001705-PA"/>
    <property type="match status" value="1"/>
</dbReference>
<dbReference type="Pfam" id="PF01607">
    <property type="entry name" value="CBM_14"/>
    <property type="match status" value="1"/>
</dbReference>
<reference evidence="5 6" key="1">
    <citation type="submission" date="2021-04" db="EMBL/GenBank/DDBJ databases">
        <authorList>
            <person name="Bliznina A."/>
        </authorList>
    </citation>
    <scope>NUCLEOTIDE SEQUENCE [LARGE SCALE GENOMIC DNA]</scope>
</reference>
<dbReference type="Pfam" id="PF03067">
    <property type="entry name" value="LPMO_10"/>
    <property type="match status" value="1"/>
</dbReference>
<keyword evidence="3" id="KW-0146">Chitin degradation</keyword>
<accession>A0ABN7RPD5</accession>
<name>A0ABN7RPD5_OIKDI</name>
<proteinExistence type="predicted"/>
<keyword evidence="3" id="KW-0624">Polysaccharide degradation</keyword>
<keyword evidence="3" id="KW-0119">Carbohydrate metabolism</keyword>
<organism evidence="5 6">
    <name type="scientific">Oikopleura dioica</name>
    <name type="common">Tunicate</name>
    <dbReference type="NCBI Taxonomy" id="34765"/>
    <lineage>
        <taxon>Eukaryota</taxon>
        <taxon>Metazoa</taxon>
        <taxon>Chordata</taxon>
        <taxon>Tunicata</taxon>
        <taxon>Appendicularia</taxon>
        <taxon>Copelata</taxon>
        <taxon>Oikopleuridae</taxon>
        <taxon>Oikopleura</taxon>
    </lineage>
</organism>
<dbReference type="PANTHER" id="PTHR21113:SF4">
    <property type="entry name" value="CHITIN-BINDING TYPE-4 DOMAIN-CONTAINING PROTEIN"/>
    <property type="match status" value="1"/>
</dbReference>
<dbReference type="SMART" id="SM00494">
    <property type="entry name" value="ChtBD2"/>
    <property type="match status" value="1"/>
</dbReference>
<dbReference type="PROSITE" id="PS50940">
    <property type="entry name" value="CHIT_BIND_II"/>
    <property type="match status" value="1"/>
</dbReference>
<dbReference type="InterPro" id="IPR002557">
    <property type="entry name" value="Chitin-bd_dom"/>
</dbReference>
<keyword evidence="6" id="KW-1185">Reference proteome</keyword>
<evidence type="ECO:0000256" key="2">
    <source>
        <dbReference type="ARBA" id="ARBA00012729"/>
    </source>
</evidence>
<evidence type="ECO:0000313" key="5">
    <source>
        <dbReference type="EMBL" id="CAG5078316.1"/>
    </source>
</evidence>
<comment type="catalytic activity">
    <reaction evidence="1">
        <text>Random endo-hydrolysis of N-acetyl-beta-D-glucosaminide (1-&gt;4)-beta-linkages in chitin and chitodextrins.</text>
        <dbReference type="EC" id="3.2.1.14"/>
    </reaction>
</comment>
<evidence type="ECO:0000256" key="1">
    <source>
        <dbReference type="ARBA" id="ARBA00000822"/>
    </source>
</evidence>
<dbReference type="SUPFAM" id="SSF57625">
    <property type="entry name" value="Invertebrate chitin-binding proteins"/>
    <property type="match status" value="1"/>
</dbReference>